<gene>
    <name evidence="1" type="ORF">DVH24_037158</name>
</gene>
<dbReference type="EMBL" id="RDQH01000343">
    <property type="protein sequence ID" value="RXH69374.1"/>
    <property type="molecule type" value="Genomic_DNA"/>
</dbReference>
<dbReference type="AlphaFoldDB" id="A0A498HGC3"/>
<proteinExistence type="predicted"/>
<keyword evidence="2" id="KW-1185">Reference proteome</keyword>
<protein>
    <submittedName>
        <fullName evidence="1">Uncharacterized protein</fullName>
    </submittedName>
</protein>
<name>A0A498HGC3_MALDO</name>
<comment type="caution">
    <text evidence="1">The sequence shown here is derived from an EMBL/GenBank/DDBJ whole genome shotgun (WGS) entry which is preliminary data.</text>
</comment>
<organism evidence="1 2">
    <name type="scientific">Malus domestica</name>
    <name type="common">Apple</name>
    <name type="synonym">Pyrus malus</name>
    <dbReference type="NCBI Taxonomy" id="3750"/>
    <lineage>
        <taxon>Eukaryota</taxon>
        <taxon>Viridiplantae</taxon>
        <taxon>Streptophyta</taxon>
        <taxon>Embryophyta</taxon>
        <taxon>Tracheophyta</taxon>
        <taxon>Spermatophyta</taxon>
        <taxon>Magnoliopsida</taxon>
        <taxon>eudicotyledons</taxon>
        <taxon>Gunneridae</taxon>
        <taxon>Pentapetalae</taxon>
        <taxon>rosids</taxon>
        <taxon>fabids</taxon>
        <taxon>Rosales</taxon>
        <taxon>Rosaceae</taxon>
        <taxon>Amygdaloideae</taxon>
        <taxon>Maleae</taxon>
        <taxon>Malus</taxon>
    </lineage>
</organism>
<reference evidence="1 2" key="1">
    <citation type="submission" date="2018-10" db="EMBL/GenBank/DDBJ databases">
        <title>A high-quality apple genome assembly.</title>
        <authorList>
            <person name="Hu J."/>
        </authorList>
    </citation>
    <scope>NUCLEOTIDE SEQUENCE [LARGE SCALE GENOMIC DNA]</scope>
    <source>
        <strain evidence="2">cv. HFTH1</strain>
        <tissue evidence="1">Young leaf</tissue>
    </source>
</reference>
<evidence type="ECO:0000313" key="2">
    <source>
        <dbReference type="Proteomes" id="UP000290289"/>
    </source>
</evidence>
<accession>A0A498HGC3</accession>
<sequence length="103" mass="11504">MNNSSTRSKGRTQCTRLPLYAGSGRCECRLALPPFIERLLPSLEPETYRSWAKALAIAPSLNFENKHIVLYHEASFDAMEILLLCDQNITSSSRGNSIFAKQG</sequence>
<dbReference type="Proteomes" id="UP000290289">
    <property type="component" value="Chromosome 17"/>
</dbReference>
<evidence type="ECO:0000313" key="1">
    <source>
        <dbReference type="EMBL" id="RXH69374.1"/>
    </source>
</evidence>